<reference evidence="1 2" key="1">
    <citation type="submission" date="2024-02" db="EMBL/GenBank/DDBJ databases">
        <authorList>
            <person name="Nijsse B."/>
            <person name="Sprong H."/>
        </authorList>
    </citation>
    <scope>NUCLEOTIDE SEQUENCE [LARGE SCALE GENOMIC DNA]</scope>
    <source>
        <strain evidence="1">OB144</strain>
    </source>
</reference>
<name>A0ABM9N9U8_RICHE</name>
<dbReference type="RefSeq" id="WP_010421556.1">
    <property type="nucleotide sequence ID" value="NZ_OY974080.1"/>
</dbReference>
<evidence type="ECO:0000313" key="2">
    <source>
        <dbReference type="Proteomes" id="UP001642485"/>
    </source>
</evidence>
<keyword evidence="2" id="KW-1185">Reference proteome</keyword>
<sequence>MAGVSKIIESFKSDIIQQRDGEACRVLAERYKTGYSKVIGSYIKKDEYTANLLTLIGKNLGNENCIKIFNLSPTKYEILESTANNFIQNYIGRSDITFDDAILSAACPDPLNTSILGDLNYNNYI</sequence>
<evidence type="ECO:0000313" key="1">
    <source>
        <dbReference type="EMBL" id="CAK9119698.1"/>
    </source>
</evidence>
<dbReference type="Proteomes" id="UP001642485">
    <property type="component" value="Chromosome"/>
</dbReference>
<gene>
    <name evidence="1" type="ORF">OB144RH_00780</name>
</gene>
<proteinExistence type="predicted"/>
<dbReference type="EMBL" id="OZ018776">
    <property type="protein sequence ID" value="CAK9119698.1"/>
    <property type="molecule type" value="Genomic_DNA"/>
</dbReference>
<protein>
    <submittedName>
        <fullName evidence="1">Uncharacterized protein</fullName>
    </submittedName>
</protein>
<organism evidence="1 2">
    <name type="scientific">Rickettsia helvetica</name>
    <dbReference type="NCBI Taxonomy" id="35789"/>
    <lineage>
        <taxon>Bacteria</taxon>
        <taxon>Pseudomonadati</taxon>
        <taxon>Pseudomonadota</taxon>
        <taxon>Alphaproteobacteria</taxon>
        <taxon>Rickettsiales</taxon>
        <taxon>Rickettsiaceae</taxon>
        <taxon>Rickettsieae</taxon>
        <taxon>Rickettsia</taxon>
        <taxon>spotted fever group</taxon>
    </lineage>
</organism>
<accession>A0ABM9N9U8</accession>